<evidence type="ECO:0000313" key="1">
    <source>
        <dbReference type="EMBL" id="NLJ17772.1"/>
    </source>
</evidence>
<evidence type="ECO:0000313" key="2">
    <source>
        <dbReference type="Proteomes" id="UP000541058"/>
    </source>
</evidence>
<dbReference type="AlphaFoldDB" id="A0A7X8GZP7"/>
<name>A0A7X8GZP7_9LACT</name>
<dbReference type="EMBL" id="JAAYSM010000090">
    <property type="protein sequence ID" value="NLJ17772.1"/>
    <property type="molecule type" value="Genomic_DNA"/>
</dbReference>
<gene>
    <name evidence="1" type="ORF">GX355_02820</name>
</gene>
<accession>A0A7X8GZP7</accession>
<dbReference type="Pfam" id="PF07388">
    <property type="entry name" value="A-2_8-polyST"/>
    <property type="match status" value="1"/>
</dbReference>
<organism evidence="1 2">
    <name type="scientific">Globicatella sulfidifaciens</name>
    <dbReference type="NCBI Taxonomy" id="136093"/>
    <lineage>
        <taxon>Bacteria</taxon>
        <taxon>Bacillati</taxon>
        <taxon>Bacillota</taxon>
        <taxon>Bacilli</taxon>
        <taxon>Lactobacillales</taxon>
        <taxon>Aerococcaceae</taxon>
        <taxon>Globicatella</taxon>
    </lineage>
</organism>
<protein>
    <submittedName>
        <fullName evidence="1">Uncharacterized protein</fullName>
    </submittedName>
</protein>
<comment type="caution">
    <text evidence="1">The sequence shown here is derived from an EMBL/GenBank/DDBJ whole genome shotgun (WGS) entry which is preliminary data.</text>
</comment>
<dbReference type="Proteomes" id="UP000541058">
    <property type="component" value="Unassembled WGS sequence"/>
</dbReference>
<sequence length="353" mass="41037">MNVFIINTPYHLLLSSQMKNDGDEIIVINDFNYDDSKFSSLLIESLFGKDRITIINGLRSYKKKVYKLKYALARDKNRIKDVFRNKTINNIILFNDVYPMTQSIVSYLKYKGDVIVVEEGVGLYRDTIKRFNLLYTVLGKYLFGSGYKNINRIGEHPKTTVILSNYPNYLNEVQKNKIFERLPSLDFSEISKSLGVKKISDANWFVAQPIVEDGILDLKTYLNLMELVISLIQRDGKRIIIKPHPREDILKYKYLEDNYFVSVCEDKDIPIELLVDSDEEIDVFSPGSSALLNISKLPNVQGYMIYDLFNVYSDLPVELIKSMNIRILKNWHDLESIYPDTNQGGYHERKSFK</sequence>
<reference evidence="1 2" key="1">
    <citation type="journal article" date="2020" name="Biotechnol. Biofuels">
        <title>New insights from the biogas microbiome by comprehensive genome-resolved metagenomics of nearly 1600 species originating from multiple anaerobic digesters.</title>
        <authorList>
            <person name="Campanaro S."/>
            <person name="Treu L."/>
            <person name="Rodriguez-R L.M."/>
            <person name="Kovalovszki A."/>
            <person name="Ziels R.M."/>
            <person name="Maus I."/>
            <person name="Zhu X."/>
            <person name="Kougias P.G."/>
            <person name="Basile A."/>
            <person name="Luo G."/>
            <person name="Schluter A."/>
            <person name="Konstantinidis K.T."/>
            <person name="Angelidaki I."/>
        </authorList>
    </citation>
    <scope>NUCLEOTIDE SEQUENCE [LARGE SCALE GENOMIC DNA]</scope>
    <source>
        <strain evidence="1">AS23ysBPME_34</strain>
    </source>
</reference>
<dbReference type="InterPro" id="IPR010866">
    <property type="entry name" value="A-2_8-polyST"/>
</dbReference>
<proteinExistence type="predicted"/>
<dbReference type="RefSeq" id="WP_276646796.1">
    <property type="nucleotide sequence ID" value="NZ_JAAYSM010000090.1"/>
</dbReference>